<proteinExistence type="predicted"/>
<sequence length="90" mass="10494">MLKFNKHHVTNGVEKARCHYSLDNRVDGRPCVTIYAKDYDNKLGALFAFEDGVYKNETDMRTDYFEAGRVVLFEDHPLYKQARSRAVSFI</sequence>
<dbReference type="Proteomes" id="UP000000739">
    <property type="component" value="Chromosome"/>
</dbReference>
<protein>
    <submittedName>
        <fullName evidence="1">Uncharacterized protein</fullName>
    </submittedName>
</protein>
<evidence type="ECO:0000313" key="1">
    <source>
        <dbReference type="EMBL" id="ACL06255.1"/>
    </source>
</evidence>
<dbReference type="HOGENOM" id="CLU_2435955_0_0_7"/>
<reference evidence="1 2" key="1">
    <citation type="journal article" date="2012" name="Environ. Microbiol.">
        <title>The genome sequence of Desulfatibacillum alkenivorans AK-01: a blueprint for anaerobic alkane oxidation.</title>
        <authorList>
            <person name="Callaghan A.V."/>
            <person name="Morris B.E."/>
            <person name="Pereira I.A."/>
            <person name="McInerney M.J."/>
            <person name="Austin R.N."/>
            <person name="Groves J.T."/>
            <person name="Kukor J.J."/>
            <person name="Suflita J.M."/>
            <person name="Young L.Y."/>
            <person name="Zylstra G.J."/>
            <person name="Wawrik B."/>
        </authorList>
    </citation>
    <scope>NUCLEOTIDE SEQUENCE [LARGE SCALE GENOMIC DNA]</scope>
    <source>
        <strain evidence="1 2">AK-01</strain>
    </source>
</reference>
<dbReference type="KEGG" id="dal:Dalk_4577"/>
<accession>B8FNH4</accession>
<dbReference type="EMBL" id="CP001322">
    <property type="protein sequence ID" value="ACL06255.1"/>
    <property type="molecule type" value="Genomic_DNA"/>
</dbReference>
<evidence type="ECO:0000313" key="2">
    <source>
        <dbReference type="Proteomes" id="UP000000739"/>
    </source>
</evidence>
<dbReference type="AlphaFoldDB" id="B8FNH4"/>
<dbReference type="RefSeq" id="WP_015949294.1">
    <property type="nucleotide sequence ID" value="NC_011768.1"/>
</dbReference>
<keyword evidence="2" id="KW-1185">Reference proteome</keyword>
<gene>
    <name evidence="1" type="ordered locus">Dalk_4577</name>
</gene>
<organism evidence="1 2">
    <name type="scientific">Desulfatibacillum aliphaticivorans</name>
    <dbReference type="NCBI Taxonomy" id="218208"/>
    <lineage>
        <taxon>Bacteria</taxon>
        <taxon>Pseudomonadati</taxon>
        <taxon>Thermodesulfobacteriota</taxon>
        <taxon>Desulfobacteria</taxon>
        <taxon>Desulfobacterales</taxon>
        <taxon>Desulfatibacillaceae</taxon>
        <taxon>Desulfatibacillum</taxon>
    </lineage>
</organism>
<name>B8FNH4_DESAL</name>